<dbReference type="AlphaFoldDB" id="A0A0F8WRT9"/>
<dbReference type="EMBL" id="LAZR01063519">
    <property type="protein sequence ID" value="KKK59358.1"/>
    <property type="molecule type" value="Genomic_DNA"/>
</dbReference>
<gene>
    <name evidence="1" type="ORF">LCGC14_3035200</name>
</gene>
<comment type="caution">
    <text evidence="1">The sequence shown here is derived from an EMBL/GenBank/DDBJ whole genome shotgun (WGS) entry which is preliminary data.</text>
</comment>
<accession>A0A0F8WRT9</accession>
<feature type="non-terminal residue" evidence="1">
    <location>
        <position position="44"/>
    </location>
</feature>
<organism evidence="1">
    <name type="scientific">marine sediment metagenome</name>
    <dbReference type="NCBI Taxonomy" id="412755"/>
    <lineage>
        <taxon>unclassified sequences</taxon>
        <taxon>metagenomes</taxon>
        <taxon>ecological metagenomes</taxon>
    </lineage>
</organism>
<reference evidence="1" key="1">
    <citation type="journal article" date="2015" name="Nature">
        <title>Complex archaea that bridge the gap between prokaryotes and eukaryotes.</title>
        <authorList>
            <person name="Spang A."/>
            <person name="Saw J.H."/>
            <person name="Jorgensen S.L."/>
            <person name="Zaremba-Niedzwiedzka K."/>
            <person name="Martijn J."/>
            <person name="Lind A.E."/>
            <person name="van Eijk R."/>
            <person name="Schleper C."/>
            <person name="Guy L."/>
            <person name="Ettema T.J."/>
        </authorList>
    </citation>
    <scope>NUCLEOTIDE SEQUENCE</scope>
</reference>
<protein>
    <submittedName>
        <fullName evidence="1">Uncharacterized protein</fullName>
    </submittedName>
</protein>
<evidence type="ECO:0000313" key="1">
    <source>
        <dbReference type="EMBL" id="KKK59358.1"/>
    </source>
</evidence>
<sequence>MINISNNIEKTPEMEKYEEETGKKAIWRGILTESYKRWLKGEKV</sequence>
<proteinExistence type="predicted"/>
<name>A0A0F8WRT9_9ZZZZ</name>